<proteinExistence type="inferred from homology"/>
<keyword evidence="4" id="KW-0472">Membrane</keyword>
<sequence>MMKLTFKAIIQLCGMLLTGIWMTSCSLMDTDWEDCPSGLYLSFKYDYNLEQTDFFHAQVGSVTVYVFDENNRLVLQQEESNTPGHEPLKLPQYAMHLELKPGAYKLVVLVGQRSYDEMLSGQQAKFIRSEMNIGDPMQNLEVQLNSQATSEGLQVPNAGLPLDTLWHGIELNDIQVYSTHATYDTISLIRNTKHLNVTLRQLDETVPIDIADYDMKIQDRNTHLLWDNTWNEQETVAYVPYQTWNSDDRPSVDTRSSEAAGEGLMAHADFMTSRICYHQHGGDDAVFSVRDKATGKEQVQINLPDMLTRLSTHVLSSRYSPQEFLDRCSDYHLTFFLNGSTWEYVEVTVGALSWSVRIQQIDL</sequence>
<evidence type="ECO:0000313" key="9">
    <source>
        <dbReference type="EMBL" id="MCR8874741.1"/>
    </source>
</evidence>
<comment type="similarity">
    <text evidence="2">Belongs to the bacteroidetes fimbrillin superfamily. FimB/Mfa2 family.</text>
</comment>
<dbReference type="RefSeq" id="WP_258336059.1">
    <property type="nucleotide sequence ID" value="NZ_JANRHJ010000013.1"/>
</dbReference>
<evidence type="ECO:0000256" key="1">
    <source>
        <dbReference type="ARBA" id="ARBA00004442"/>
    </source>
</evidence>
<evidence type="ECO:0000256" key="5">
    <source>
        <dbReference type="ARBA" id="ARBA00023139"/>
    </source>
</evidence>
<dbReference type="AlphaFoldDB" id="A0AAW5N2H4"/>
<dbReference type="Gene3D" id="2.60.40.2100">
    <property type="match status" value="1"/>
</dbReference>
<feature type="chain" id="PRO_5043464838" evidence="8">
    <location>
        <begin position="24"/>
        <end position="363"/>
    </location>
</feature>
<comment type="caution">
    <text evidence="9">The sequence shown here is derived from an EMBL/GenBank/DDBJ whole genome shotgun (WGS) entry which is preliminary data.</text>
</comment>
<protein>
    <submittedName>
        <fullName evidence="9">FimB/Mfa2 family fimbrial subunit</fullName>
    </submittedName>
</protein>
<comment type="subcellular location">
    <subcellularLocation>
        <location evidence="1">Cell outer membrane</location>
    </subcellularLocation>
</comment>
<feature type="signal peptide" evidence="8">
    <location>
        <begin position="1"/>
        <end position="23"/>
    </location>
</feature>
<dbReference type="EMBL" id="JANRHJ010000013">
    <property type="protein sequence ID" value="MCR8874741.1"/>
    <property type="molecule type" value="Genomic_DNA"/>
</dbReference>
<dbReference type="PROSITE" id="PS51257">
    <property type="entry name" value="PROKAR_LIPOPROTEIN"/>
    <property type="match status" value="1"/>
</dbReference>
<evidence type="ECO:0000256" key="6">
    <source>
        <dbReference type="ARBA" id="ARBA00023237"/>
    </source>
</evidence>
<dbReference type="Gene3D" id="2.60.40.2090">
    <property type="match status" value="1"/>
</dbReference>
<evidence type="ECO:0000256" key="4">
    <source>
        <dbReference type="ARBA" id="ARBA00023136"/>
    </source>
</evidence>
<dbReference type="GO" id="GO:0009279">
    <property type="term" value="C:cell outer membrane"/>
    <property type="evidence" value="ECO:0007669"/>
    <property type="project" value="UniProtKB-SubCell"/>
</dbReference>
<evidence type="ECO:0000256" key="7">
    <source>
        <dbReference type="ARBA" id="ARBA00023288"/>
    </source>
</evidence>
<name>A0AAW5N2H4_9BACT</name>
<evidence type="ECO:0000256" key="2">
    <source>
        <dbReference type="ARBA" id="ARBA00007248"/>
    </source>
</evidence>
<reference evidence="9 10" key="1">
    <citation type="submission" date="2022-08" db="EMBL/GenBank/DDBJ databases">
        <authorList>
            <person name="Zeman M."/>
            <person name="Kubasova T."/>
        </authorList>
    </citation>
    <scope>NUCLEOTIDE SEQUENCE [LARGE SCALE GENOMIC DNA]</scope>
    <source>
        <strain evidence="9 10">ET62</strain>
    </source>
</reference>
<dbReference type="Proteomes" id="UP001204579">
    <property type="component" value="Unassembled WGS sequence"/>
</dbReference>
<accession>A0AAW5N2H4</accession>
<evidence type="ECO:0000256" key="8">
    <source>
        <dbReference type="SAM" id="SignalP"/>
    </source>
</evidence>
<keyword evidence="3 8" id="KW-0732">Signal</keyword>
<dbReference type="Pfam" id="PF08842">
    <property type="entry name" value="Mfa2"/>
    <property type="match status" value="1"/>
</dbReference>
<keyword evidence="10" id="KW-1185">Reference proteome</keyword>
<evidence type="ECO:0000256" key="3">
    <source>
        <dbReference type="ARBA" id="ARBA00022729"/>
    </source>
</evidence>
<gene>
    <name evidence="9" type="ORF">NW209_12090</name>
</gene>
<keyword evidence="7" id="KW-0449">Lipoprotein</keyword>
<evidence type="ECO:0000313" key="10">
    <source>
        <dbReference type="Proteomes" id="UP001204579"/>
    </source>
</evidence>
<keyword evidence="6" id="KW-0998">Cell outer membrane</keyword>
<dbReference type="InterPro" id="IPR014941">
    <property type="entry name" value="FimB/Mfa2/Mfa3"/>
</dbReference>
<keyword evidence="5" id="KW-0564">Palmitate</keyword>
<organism evidence="9 10">
    <name type="scientific">Phocaeicola barnesiae</name>
    <dbReference type="NCBI Taxonomy" id="376804"/>
    <lineage>
        <taxon>Bacteria</taxon>
        <taxon>Pseudomonadati</taxon>
        <taxon>Bacteroidota</taxon>
        <taxon>Bacteroidia</taxon>
        <taxon>Bacteroidales</taxon>
        <taxon>Bacteroidaceae</taxon>
        <taxon>Phocaeicola</taxon>
    </lineage>
</organism>